<evidence type="ECO:0000313" key="2">
    <source>
        <dbReference type="EMBL" id="KAK1351892.1"/>
    </source>
</evidence>
<reference evidence="2" key="2">
    <citation type="submission" date="2023-05" db="EMBL/GenBank/DDBJ databases">
        <authorList>
            <person name="Schelkunov M.I."/>
        </authorList>
    </citation>
    <scope>NUCLEOTIDE SEQUENCE</scope>
    <source>
        <strain evidence="2">Hsosn_3</strain>
        <tissue evidence="2">Leaf</tissue>
    </source>
</reference>
<protein>
    <submittedName>
        <fullName evidence="2">Uncharacterized protein</fullName>
    </submittedName>
</protein>
<reference evidence="2" key="1">
    <citation type="submission" date="2023-02" db="EMBL/GenBank/DDBJ databases">
        <title>Genome of toxic invasive species Heracleum sosnowskyi carries increased number of genes despite the absence of recent whole-genome duplications.</title>
        <authorList>
            <person name="Schelkunov M."/>
            <person name="Shtratnikova V."/>
            <person name="Makarenko M."/>
            <person name="Klepikova A."/>
            <person name="Omelchenko D."/>
            <person name="Novikova G."/>
            <person name="Obukhova E."/>
            <person name="Bogdanov V."/>
            <person name="Penin A."/>
            <person name="Logacheva M."/>
        </authorList>
    </citation>
    <scope>NUCLEOTIDE SEQUENCE</scope>
    <source>
        <strain evidence="2">Hsosn_3</strain>
        <tissue evidence="2">Leaf</tissue>
    </source>
</reference>
<comment type="caution">
    <text evidence="2">The sequence shown here is derived from an EMBL/GenBank/DDBJ whole genome shotgun (WGS) entry which is preliminary data.</text>
</comment>
<keyword evidence="3" id="KW-1185">Reference proteome</keyword>
<sequence length="109" mass="12182">MEIKELLVSAGCLRAEEIKPATTDSNIKHLLAPPGGVAAMDATIYAPKSSPKDELYHLYPAASLLAYFNPNLSYTFWISNHISFMASLSVVFIYFHPPLDPWKIMMHDV</sequence>
<keyword evidence="1" id="KW-0812">Transmembrane</keyword>
<dbReference type="Proteomes" id="UP001237642">
    <property type="component" value="Unassembled WGS sequence"/>
</dbReference>
<keyword evidence="1" id="KW-1133">Transmembrane helix</keyword>
<keyword evidence="1" id="KW-0472">Membrane</keyword>
<proteinExistence type="predicted"/>
<dbReference type="AlphaFoldDB" id="A0AAD8GN68"/>
<dbReference type="EMBL" id="JAUIZM010000022">
    <property type="protein sequence ID" value="KAK1351892.1"/>
    <property type="molecule type" value="Genomic_DNA"/>
</dbReference>
<organism evidence="2 3">
    <name type="scientific">Heracleum sosnowskyi</name>
    <dbReference type="NCBI Taxonomy" id="360622"/>
    <lineage>
        <taxon>Eukaryota</taxon>
        <taxon>Viridiplantae</taxon>
        <taxon>Streptophyta</taxon>
        <taxon>Embryophyta</taxon>
        <taxon>Tracheophyta</taxon>
        <taxon>Spermatophyta</taxon>
        <taxon>Magnoliopsida</taxon>
        <taxon>eudicotyledons</taxon>
        <taxon>Gunneridae</taxon>
        <taxon>Pentapetalae</taxon>
        <taxon>asterids</taxon>
        <taxon>campanulids</taxon>
        <taxon>Apiales</taxon>
        <taxon>Apiaceae</taxon>
        <taxon>Apioideae</taxon>
        <taxon>apioid superclade</taxon>
        <taxon>Tordylieae</taxon>
        <taxon>Tordyliinae</taxon>
        <taxon>Heracleum</taxon>
    </lineage>
</organism>
<name>A0AAD8GN68_9APIA</name>
<evidence type="ECO:0000256" key="1">
    <source>
        <dbReference type="SAM" id="Phobius"/>
    </source>
</evidence>
<accession>A0AAD8GN68</accession>
<feature type="transmembrane region" description="Helical" evidence="1">
    <location>
        <begin position="74"/>
        <end position="95"/>
    </location>
</feature>
<evidence type="ECO:0000313" key="3">
    <source>
        <dbReference type="Proteomes" id="UP001237642"/>
    </source>
</evidence>
<gene>
    <name evidence="2" type="ORF">POM88_053897</name>
</gene>